<accession>A0A6V8L0F7</accession>
<name>A0A6V8L0F7_9ACTN</name>
<feature type="region of interest" description="Disordered" evidence="1">
    <location>
        <begin position="136"/>
        <end position="161"/>
    </location>
</feature>
<reference evidence="2 3" key="2">
    <citation type="submission" date="2020-03" db="EMBL/GenBank/DDBJ databases">
        <authorList>
            <person name="Ichikawa N."/>
            <person name="Kimura A."/>
            <person name="Kitahashi Y."/>
            <person name="Uohara A."/>
        </authorList>
    </citation>
    <scope>NUCLEOTIDE SEQUENCE [LARGE SCALE GENOMIC DNA]</scope>
    <source>
        <strain evidence="2 3">NBRC 108638</strain>
    </source>
</reference>
<comment type="caution">
    <text evidence="2">The sequence shown here is derived from an EMBL/GenBank/DDBJ whole genome shotgun (WGS) entry which is preliminary data.</text>
</comment>
<organism evidence="2 3">
    <name type="scientific">Phytohabitans rumicis</name>
    <dbReference type="NCBI Taxonomy" id="1076125"/>
    <lineage>
        <taxon>Bacteria</taxon>
        <taxon>Bacillati</taxon>
        <taxon>Actinomycetota</taxon>
        <taxon>Actinomycetes</taxon>
        <taxon>Micromonosporales</taxon>
        <taxon>Micromonosporaceae</taxon>
    </lineage>
</organism>
<sequence>MLVEAHEEVPFLSQADLNRVRRPDLSVVGGRPLLELTGEAFDYVRHLGPATRLSELEETYLDRPVGETIGDLRCAAYLERSLPTPHSPNPPPLPAASVAAPIKDFRVDQGHMAVVRSLFHDRLPLIDGKVLDRRRERAGGGRRAARGARRRGPLLGSPRLW</sequence>
<gene>
    <name evidence="2" type="ORF">Prum_027220</name>
</gene>
<dbReference type="EMBL" id="BLPG01000001">
    <property type="protein sequence ID" value="GFJ89080.1"/>
    <property type="molecule type" value="Genomic_DNA"/>
</dbReference>
<evidence type="ECO:0000256" key="1">
    <source>
        <dbReference type="SAM" id="MobiDB-lite"/>
    </source>
</evidence>
<evidence type="ECO:0000313" key="2">
    <source>
        <dbReference type="EMBL" id="GFJ89080.1"/>
    </source>
</evidence>
<keyword evidence="3" id="KW-1185">Reference proteome</keyword>
<feature type="compositionally biased region" description="Basic residues" evidence="1">
    <location>
        <begin position="143"/>
        <end position="152"/>
    </location>
</feature>
<dbReference type="Proteomes" id="UP000482960">
    <property type="component" value="Unassembled WGS sequence"/>
</dbReference>
<protein>
    <submittedName>
        <fullName evidence="2">Uncharacterized protein</fullName>
    </submittedName>
</protein>
<dbReference type="RefSeq" id="WP_173076684.1">
    <property type="nucleotide sequence ID" value="NZ_BLPG01000001.1"/>
</dbReference>
<dbReference type="AlphaFoldDB" id="A0A6V8L0F7"/>
<reference evidence="2 3" key="1">
    <citation type="submission" date="2020-03" db="EMBL/GenBank/DDBJ databases">
        <title>Whole genome shotgun sequence of Phytohabitans rumicis NBRC 108638.</title>
        <authorList>
            <person name="Komaki H."/>
            <person name="Tamura T."/>
        </authorList>
    </citation>
    <scope>NUCLEOTIDE SEQUENCE [LARGE SCALE GENOMIC DNA]</scope>
    <source>
        <strain evidence="2 3">NBRC 108638</strain>
    </source>
</reference>
<evidence type="ECO:0000313" key="3">
    <source>
        <dbReference type="Proteomes" id="UP000482960"/>
    </source>
</evidence>
<proteinExistence type="predicted"/>